<comment type="caution">
    <text evidence="10">The sequence shown here is derived from an EMBL/GenBank/DDBJ whole genome shotgun (WGS) entry which is preliminary data.</text>
</comment>
<sequence>MKYCLVFLCLLGGFGWTWGQNANVYTPTAENLKNREEFRDARFGMFIHWGIYSMLGSGEWVLEQKGLNEKEYQKLAAGFYPSRFNAEEWVAIAQQAGMKYICFTSRHHDGFSMFATHQSDYNIVDATPFGRDVVKELAEACQKAGIKLFFYYSHLDWHHPDYFPLGRTGHKTGREAKGNWENYLKFTDAQLTELLTNYGPIGGIWFDGWWDKKDAPWRLEEQYALIHRLQPACLIGNNHHQAPKSGEDFQMFERDLPGQNTAGYSGESEIGTLPLETCETMNRTWGYNLQDHNFKSTEALIRYLVKAAGNNSNLLLNVGPRPNGEIPEESVKRLQEVGEWMKVYGNTIYGTRAGLIAPHHWGVTTQKGNILYVHILDAQDNVLYLPLQGVKVKKASVYKNGKPVIFRQDKDGVTLKLQEIPTDIDYVVEMLL</sequence>
<name>H1DGR8_9BACT</name>
<evidence type="ECO:0000256" key="4">
    <source>
        <dbReference type="ARBA" id="ARBA00022729"/>
    </source>
</evidence>
<dbReference type="HOGENOM" id="CLU_002934_0_2_10"/>
<dbReference type="PANTHER" id="PTHR10030:SF37">
    <property type="entry name" value="ALPHA-L-FUCOSIDASE-RELATED"/>
    <property type="match status" value="1"/>
</dbReference>
<dbReference type="STRING" id="742817.HMPREF9449_01454"/>
<dbReference type="InterPro" id="IPR000933">
    <property type="entry name" value="Glyco_hydro_29"/>
</dbReference>
<dbReference type="GeneID" id="98069027"/>
<keyword evidence="4 8" id="KW-0732">Signal</keyword>
<evidence type="ECO:0000313" key="11">
    <source>
        <dbReference type="Proteomes" id="UP000004892"/>
    </source>
</evidence>
<dbReference type="InterPro" id="IPR016286">
    <property type="entry name" value="FUC_metazoa-typ"/>
</dbReference>
<dbReference type="Pfam" id="PF01120">
    <property type="entry name" value="Alpha_L_fucos"/>
    <property type="match status" value="1"/>
</dbReference>
<evidence type="ECO:0000256" key="3">
    <source>
        <dbReference type="ARBA" id="ARBA00012662"/>
    </source>
</evidence>
<accession>H1DGR8</accession>
<evidence type="ECO:0000256" key="2">
    <source>
        <dbReference type="ARBA" id="ARBA00007951"/>
    </source>
</evidence>
<dbReference type="PRINTS" id="PR00741">
    <property type="entry name" value="GLHYDRLASE29"/>
</dbReference>
<dbReference type="GO" id="GO:0006004">
    <property type="term" value="P:fucose metabolic process"/>
    <property type="evidence" value="ECO:0007669"/>
    <property type="project" value="InterPro"/>
</dbReference>
<evidence type="ECO:0000256" key="8">
    <source>
        <dbReference type="SAM" id="SignalP"/>
    </source>
</evidence>
<comment type="function">
    <text evidence="1">Alpha-L-fucosidase is responsible for hydrolyzing the alpha-1,6-linked fucose joined to the reducing-end N-acetylglucosamine of the carbohydrate moieties of glycoproteins.</text>
</comment>
<dbReference type="PIRSF" id="PIRSF001092">
    <property type="entry name" value="Alpha-L-fucosidase"/>
    <property type="match status" value="1"/>
</dbReference>
<evidence type="ECO:0000313" key="10">
    <source>
        <dbReference type="EMBL" id="EHP47601.1"/>
    </source>
</evidence>
<dbReference type="SMART" id="SM00812">
    <property type="entry name" value="Alpha_L_fucos"/>
    <property type="match status" value="1"/>
</dbReference>
<dbReference type="EC" id="3.2.1.51" evidence="3"/>
<evidence type="ECO:0000259" key="9">
    <source>
        <dbReference type="Pfam" id="PF01120"/>
    </source>
</evidence>
<dbReference type="Proteomes" id="UP000004892">
    <property type="component" value="Unassembled WGS sequence"/>
</dbReference>
<feature type="domain" description="Glycoside hydrolase family 29 N-terminal" evidence="9">
    <location>
        <begin position="20"/>
        <end position="346"/>
    </location>
</feature>
<keyword evidence="11" id="KW-1185">Reference proteome</keyword>
<dbReference type="GO" id="GO:0005764">
    <property type="term" value="C:lysosome"/>
    <property type="evidence" value="ECO:0007669"/>
    <property type="project" value="TreeGrafter"/>
</dbReference>
<comment type="similarity">
    <text evidence="2">Belongs to the glycosyl hydrolase 29 family.</text>
</comment>
<keyword evidence="6" id="KW-0326">Glycosidase</keyword>
<gene>
    <name evidence="10" type="ORF">HMPREF9449_01454</name>
</gene>
<dbReference type="InterPro" id="IPR017853">
    <property type="entry name" value="GH"/>
</dbReference>
<dbReference type="PATRIC" id="fig|742817.3.peg.1543"/>
<protein>
    <recommendedName>
        <fullName evidence="3">alpha-L-fucosidase</fullName>
        <ecNumber evidence="3">3.2.1.51</ecNumber>
    </recommendedName>
</protein>
<dbReference type="GO" id="GO:0004560">
    <property type="term" value="F:alpha-L-fucosidase activity"/>
    <property type="evidence" value="ECO:0007669"/>
    <property type="project" value="InterPro"/>
</dbReference>
<dbReference type="RefSeq" id="WP_009136602.1">
    <property type="nucleotide sequence ID" value="NZ_JH594596.1"/>
</dbReference>
<dbReference type="AlphaFoldDB" id="H1DGR8"/>
<evidence type="ECO:0000256" key="5">
    <source>
        <dbReference type="ARBA" id="ARBA00022801"/>
    </source>
</evidence>
<feature type="site" description="May be important for catalysis" evidence="7">
    <location>
        <position position="278"/>
    </location>
</feature>
<feature type="chain" id="PRO_5003548929" description="alpha-L-fucosidase" evidence="8">
    <location>
        <begin position="20"/>
        <end position="432"/>
    </location>
</feature>
<dbReference type="eggNOG" id="COG3669">
    <property type="taxonomic scope" value="Bacteria"/>
</dbReference>
<feature type="signal peptide" evidence="8">
    <location>
        <begin position="1"/>
        <end position="19"/>
    </location>
</feature>
<evidence type="ECO:0000256" key="7">
    <source>
        <dbReference type="PIRSR" id="PIRSR001092-1"/>
    </source>
</evidence>
<dbReference type="InterPro" id="IPR057739">
    <property type="entry name" value="Glyco_hydro_29_N"/>
</dbReference>
<evidence type="ECO:0000256" key="6">
    <source>
        <dbReference type="ARBA" id="ARBA00023295"/>
    </source>
</evidence>
<proteinExistence type="inferred from homology"/>
<reference evidence="10 11" key="1">
    <citation type="submission" date="2012-01" db="EMBL/GenBank/DDBJ databases">
        <title>The Genome Sequence of Odoribacter laneus YIT 12061.</title>
        <authorList>
            <consortium name="The Broad Institute Genome Sequencing Platform"/>
            <person name="Earl A."/>
            <person name="Ward D."/>
            <person name="Feldgarden M."/>
            <person name="Gevers D."/>
            <person name="Morotomi M."/>
            <person name="Young S.K."/>
            <person name="Zeng Q."/>
            <person name="Gargeya S."/>
            <person name="Fitzgerald M."/>
            <person name="Haas B."/>
            <person name="Abouelleil A."/>
            <person name="Alvarado L."/>
            <person name="Arachchi H.M."/>
            <person name="Berlin A."/>
            <person name="Chapman S.B."/>
            <person name="Gearin G."/>
            <person name="Goldberg J."/>
            <person name="Griggs A."/>
            <person name="Gujja S."/>
            <person name="Hansen M."/>
            <person name="Heiman D."/>
            <person name="Howarth C."/>
            <person name="Larimer J."/>
            <person name="Lui A."/>
            <person name="MacDonald P.J.P."/>
            <person name="McCowen C."/>
            <person name="Montmayeur A."/>
            <person name="Murphy C."/>
            <person name="Neiman D."/>
            <person name="Pearson M."/>
            <person name="Priest M."/>
            <person name="Roberts A."/>
            <person name="Saif S."/>
            <person name="Shea T."/>
            <person name="Sisk P."/>
            <person name="Stolte C."/>
            <person name="Sykes S."/>
            <person name="Wortman J."/>
            <person name="Nusbaum C."/>
            <person name="Birren B."/>
        </authorList>
    </citation>
    <scope>NUCLEOTIDE SEQUENCE [LARGE SCALE GENOMIC DNA]</scope>
    <source>
        <strain evidence="10 11">YIT 12061</strain>
    </source>
</reference>
<dbReference type="Gene3D" id="3.20.20.80">
    <property type="entry name" value="Glycosidases"/>
    <property type="match status" value="1"/>
</dbReference>
<organism evidence="10 11">
    <name type="scientific">Odoribacter laneus YIT 12061</name>
    <dbReference type="NCBI Taxonomy" id="742817"/>
    <lineage>
        <taxon>Bacteria</taxon>
        <taxon>Pseudomonadati</taxon>
        <taxon>Bacteroidota</taxon>
        <taxon>Bacteroidia</taxon>
        <taxon>Bacteroidales</taxon>
        <taxon>Odoribacteraceae</taxon>
        <taxon>Odoribacter</taxon>
    </lineage>
</organism>
<dbReference type="GO" id="GO:0016139">
    <property type="term" value="P:glycoside catabolic process"/>
    <property type="evidence" value="ECO:0007669"/>
    <property type="project" value="TreeGrafter"/>
</dbReference>
<evidence type="ECO:0000256" key="1">
    <source>
        <dbReference type="ARBA" id="ARBA00004071"/>
    </source>
</evidence>
<dbReference type="PANTHER" id="PTHR10030">
    <property type="entry name" value="ALPHA-L-FUCOSIDASE"/>
    <property type="match status" value="1"/>
</dbReference>
<dbReference type="SUPFAM" id="SSF51445">
    <property type="entry name" value="(Trans)glycosidases"/>
    <property type="match status" value="1"/>
</dbReference>
<dbReference type="EMBL" id="ADMC01000022">
    <property type="protein sequence ID" value="EHP47601.1"/>
    <property type="molecule type" value="Genomic_DNA"/>
</dbReference>
<keyword evidence="5" id="KW-0378">Hydrolase</keyword>